<organism evidence="2">
    <name type="scientific">uncultured Lysobacter sp</name>
    <dbReference type="NCBI Taxonomy" id="271060"/>
    <lineage>
        <taxon>Bacteria</taxon>
        <taxon>Pseudomonadati</taxon>
        <taxon>Pseudomonadota</taxon>
        <taxon>Gammaproteobacteria</taxon>
        <taxon>Lysobacterales</taxon>
        <taxon>Lysobacteraceae</taxon>
        <taxon>Lysobacter</taxon>
        <taxon>environmental samples</taxon>
    </lineage>
</organism>
<proteinExistence type="predicted"/>
<feature type="compositionally biased region" description="Basic and acidic residues" evidence="1">
    <location>
        <begin position="123"/>
        <end position="136"/>
    </location>
</feature>
<feature type="compositionally biased region" description="Low complexity" evidence="1">
    <location>
        <begin position="93"/>
        <end position="103"/>
    </location>
</feature>
<reference evidence="2" key="1">
    <citation type="submission" date="2020-02" db="EMBL/GenBank/DDBJ databases">
        <authorList>
            <person name="Meier V. D."/>
        </authorList>
    </citation>
    <scope>NUCLEOTIDE SEQUENCE</scope>
    <source>
        <strain evidence="2">AVDCRST_MAG71</strain>
    </source>
</reference>
<keyword evidence="2" id="KW-0378">Hydrolase</keyword>
<feature type="non-terminal residue" evidence="2">
    <location>
        <position position="167"/>
    </location>
</feature>
<protein>
    <submittedName>
        <fullName evidence="2">Arylesterase</fullName>
        <ecNumber evidence="2">3.1.1.2</ecNumber>
    </submittedName>
</protein>
<dbReference type="GO" id="GO:0004064">
    <property type="term" value="F:arylesterase activity"/>
    <property type="evidence" value="ECO:0007669"/>
    <property type="project" value="UniProtKB-EC"/>
</dbReference>
<evidence type="ECO:0000313" key="2">
    <source>
        <dbReference type="EMBL" id="CAA9307826.1"/>
    </source>
</evidence>
<gene>
    <name evidence="2" type="ORF">AVDCRST_MAG71-488</name>
</gene>
<feature type="compositionally biased region" description="Gly residues" evidence="1">
    <location>
        <begin position="18"/>
        <end position="34"/>
    </location>
</feature>
<sequence length="167" mass="17392">EGGICGLAQLGSMRGDGSAAGGGSSCNRGFGGAIGEDPDRPGGRRLAFSCLQHADRAGLGCADGRADFEDASELARGERQRERRDDRGRALAHRSGAQAGQAARRGDRTRGQRRPAWSAAGADARESRCDGVRSEGGRCEGAVDRYAHASESGRLIHERVCSELPGG</sequence>
<dbReference type="AlphaFoldDB" id="A0A6J4KJI5"/>
<feature type="compositionally biased region" description="Basic and acidic residues" evidence="1">
    <location>
        <begin position="70"/>
        <end position="89"/>
    </location>
</feature>
<dbReference type="EMBL" id="CADCUA010000147">
    <property type="protein sequence ID" value="CAA9307826.1"/>
    <property type="molecule type" value="Genomic_DNA"/>
</dbReference>
<accession>A0A6J4KJI5</accession>
<name>A0A6J4KJI5_9GAMM</name>
<dbReference type="EC" id="3.1.1.2" evidence="2"/>
<evidence type="ECO:0000256" key="1">
    <source>
        <dbReference type="SAM" id="MobiDB-lite"/>
    </source>
</evidence>
<feature type="region of interest" description="Disordered" evidence="1">
    <location>
        <begin position="70"/>
        <end position="136"/>
    </location>
</feature>
<feature type="region of interest" description="Disordered" evidence="1">
    <location>
        <begin position="14"/>
        <end position="43"/>
    </location>
</feature>
<feature type="non-terminal residue" evidence="2">
    <location>
        <position position="1"/>
    </location>
</feature>